<name>A0A2V3PTP5_9BACT</name>
<dbReference type="AlphaFoldDB" id="A0A2V3PTP5"/>
<organism evidence="2 3">
    <name type="scientific">Dysgonomonas alginatilytica</name>
    <dbReference type="NCBI Taxonomy" id="1605892"/>
    <lineage>
        <taxon>Bacteria</taxon>
        <taxon>Pseudomonadati</taxon>
        <taxon>Bacteroidota</taxon>
        <taxon>Bacteroidia</taxon>
        <taxon>Bacteroidales</taxon>
        <taxon>Dysgonomonadaceae</taxon>
        <taxon>Dysgonomonas</taxon>
    </lineage>
</organism>
<dbReference type="Proteomes" id="UP000247973">
    <property type="component" value="Unassembled WGS sequence"/>
</dbReference>
<reference evidence="2 3" key="1">
    <citation type="submission" date="2018-03" db="EMBL/GenBank/DDBJ databases">
        <title>Genomic Encyclopedia of Archaeal and Bacterial Type Strains, Phase II (KMG-II): from individual species to whole genera.</title>
        <authorList>
            <person name="Goeker M."/>
        </authorList>
    </citation>
    <scope>NUCLEOTIDE SEQUENCE [LARGE SCALE GENOMIC DNA]</scope>
    <source>
        <strain evidence="2 3">DSM 100214</strain>
    </source>
</reference>
<dbReference type="RefSeq" id="WP_110311296.1">
    <property type="nucleotide sequence ID" value="NZ_QICL01000018.1"/>
</dbReference>
<proteinExistence type="predicted"/>
<keyword evidence="1" id="KW-0732">Signal</keyword>
<keyword evidence="3" id="KW-1185">Reference proteome</keyword>
<feature type="chain" id="PRO_5015853978" evidence="1">
    <location>
        <begin position="23"/>
        <end position="321"/>
    </location>
</feature>
<evidence type="ECO:0000313" key="3">
    <source>
        <dbReference type="Proteomes" id="UP000247973"/>
    </source>
</evidence>
<sequence length="321" mass="34706">MKKWTFLFPSLFLFLAFQFSCSKDDGLASDLNTPDNSSLRTMAIYTDWSGDIEVIITSKAITGYHNSVSVEVPSDYVVVGGGASISNSAKAGALLTGSFPDMSLTKWNATSKDHLEKQLHTLTVYAIGIKLKGITKNTLKSYMTVQTATTIGVAGKITNTNVNMLPGYMIVGGGAEIIQKSGPGVLLTKSSQDYYVVSGAVMLNSWRAQAKDHIEQSTADLKAYVIGIKKDIPGFGELETFSTRKFAWSTASSGAFTTTVDIEAEWVPTCVGAGANWNGYGRMLYSMKPSYNQFSGTTTDHSKADTPVAIDLVYNVIRKKK</sequence>
<accession>A0A2V3PTP5</accession>
<dbReference type="OrthoDB" id="642945at2"/>
<protein>
    <submittedName>
        <fullName evidence="2">Uncharacterized protein</fullName>
    </submittedName>
</protein>
<gene>
    <name evidence="2" type="ORF">CLV62_11810</name>
</gene>
<evidence type="ECO:0000313" key="2">
    <source>
        <dbReference type="EMBL" id="PXV62623.1"/>
    </source>
</evidence>
<evidence type="ECO:0000256" key="1">
    <source>
        <dbReference type="SAM" id="SignalP"/>
    </source>
</evidence>
<feature type="signal peptide" evidence="1">
    <location>
        <begin position="1"/>
        <end position="22"/>
    </location>
</feature>
<dbReference type="EMBL" id="QICL01000018">
    <property type="protein sequence ID" value="PXV62623.1"/>
    <property type="molecule type" value="Genomic_DNA"/>
</dbReference>
<comment type="caution">
    <text evidence="2">The sequence shown here is derived from an EMBL/GenBank/DDBJ whole genome shotgun (WGS) entry which is preliminary data.</text>
</comment>